<dbReference type="GO" id="GO:0004493">
    <property type="term" value="F:methylmalonyl-CoA epimerase activity"/>
    <property type="evidence" value="ECO:0007669"/>
    <property type="project" value="UniProtKB-EC"/>
</dbReference>
<evidence type="ECO:0000313" key="4">
    <source>
        <dbReference type="EMBL" id="QIN85112.1"/>
    </source>
</evidence>
<evidence type="ECO:0000256" key="1">
    <source>
        <dbReference type="ARBA" id="ARBA00009308"/>
    </source>
</evidence>
<dbReference type="Gene3D" id="3.10.180.10">
    <property type="entry name" value="2,3-Dihydroxybiphenyl 1,2-Dioxygenase, domain 1"/>
    <property type="match status" value="1"/>
</dbReference>
<dbReference type="SUPFAM" id="SSF54593">
    <property type="entry name" value="Glyoxalase/Bleomycin resistance protein/Dihydroxybiphenyl dioxygenase"/>
    <property type="match status" value="1"/>
</dbReference>
<dbReference type="InterPro" id="IPR029068">
    <property type="entry name" value="Glyas_Bleomycin-R_OHBP_Dase"/>
</dbReference>
<dbReference type="EC" id="5.1.99.1" evidence="4"/>
<evidence type="ECO:0000256" key="2">
    <source>
        <dbReference type="ARBA" id="ARBA00022723"/>
    </source>
</evidence>
<dbReference type="InterPro" id="IPR051785">
    <property type="entry name" value="MMCE/EMCE_epimerase"/>
</dbReference>
<dbReference type="GO" id="GO:0046491">
    <property type="term" value="P:L-methylmalonyl-CoA metabolic process"/>
    <property type="evidence" value="ECO:0007669"/>
    <property type="project" value="TreeGrafter"/>
</dbReference>
<organism evidence="4 5">
    <name type="scientific">Rubrobacter tropicus</name>
    <dbReference type="NCBI Taxonomy" id="2653851"/>
    <lineage>
        <taxon>Bacteria</taxon>
        <taxon>Bacillati</taxon>
        <taxon>Actinomycetota</taxon>
        <taxon>Rubrobacteria</taxon>
        <taxon>Rubrobacterales</taxon>
        <taxon>Rubrobacteraceae</taxon>
        <taxon>Rubrobacter</taxon>
    </lineage>
</organism>
<keyword evidence="5" id="KW-1185">Reference proteome</keyword>
<keyword evidence="4" id="KW-0413">Isomerase</keyword>
<dbReference type="PANTHER" id="PTHR43048:SF3">
    <property type="entry name" value="METHYLMALONYL-COA EPIMERASE, MITOCHONDRIAL"/>
    <property type="match status" value="1"/>
</dbReference>
<dbReference type="CDD" id="cd07249">
    <property type="entry name" value="MMCE"/>
    <property type="match status" value="1"/>
</dbReference>
<dbReference type="PROSITE" id="PS51819">
    <property type="entry name" value="VOC"/>
    <property type="match status" value="1"/>
</dbReference>
<dbReference type="NCBIfam" id="TIGR03081">
    <property type="entry name" value="metmalonyl_epim"/>
    <property type="match status" value="1"/>
</dbReference>
<evidence type="ECO:0000259" key="3">
    <source>
        <dbReference type="PROSITE" id="PS51819"/>
    </source>
</evidence>
<dbReference type="KEGG" id="rub:GBA63_09475"/>
<dbReference type="Pfam" id="PF13669">
    <property type="entry name" value="Glyoxalase_4"/>
    <property type="match status" value="1"/>
</dbReference>
<accession>A0A6G8QF82</accession>
<dbReference type="EMBL" id="CP045119">
    <property type="protein sequence ID" value="QIN85112.1"/>
    <property type="molecule type" value="Genomic_DNA"/>
</dbReference>
<reference evidence="4 5" key="1">
    <citation type="submission" date="2019-10" db="EMBL/GenBank/DDBJ databases">
        <title>Rubrobacter sp nov SCSIO 52090 isolated from a deep-sea sediment in the South China Sea.</title>
        <authorList>
            <person name="Chen R.W."/>
        </authorList>
    </citation>
    <scope>NUCLEOTIDE SEQUENCE [LARGE SCALE GENOMIC DNA]</scope>
    <source>
        <strain evidence="4 5">SCSIO 52909</strain>
    </source>
</reference>
<dbReference type="InterPro" id="IPR017515">
    <property type="entry name" value="MeMalonyl-CoA_epimerase"/>
</dbReference>
<sequence>MLGRIYHLGYAVEDIDAAARFYAENFGAQPSEKEVVEEQGIVATMFRVGESQIELVQPTRPDSPVGKFLAKHGEGFHHVAFQVDDLEAALSDLKGNGVQLIDESPRIGAGGSRMAFVHPKGAFGVLTELVELPEG</sequence>
<keyword evidence="2" id="KW-0479">Metal-binding</keyword>
<gene>
    <name evidence="4" type="primary">mce</name>
    <name evidence="4" type="ORF">GBA63_09475</name>
</gene>
<dbReference type="PANTHER" id="PTHR43048">
    <property type="entry name" value="METHYLMALONYL-COA EPIMERASE"/>
    <property type="match status" value="1"/>
</dbReference>
<name>A0A6G8QF82_9ACTN</name>
<dbReference type="InterPro" id="IPR037523">
    <property type="entry name" value="VOC_core"/>
</dbReference>
<dbReference type="Proteomes" id="UP000501452">
    <property type="component" value="Chromosome"/>
</dbReference>
<proteinExistence type="inferred from homology"/>
<comment type="similarity">
    <text evidence="1">Belongs to the methylmalonyl-CoA epimerase family.</text>
</comment>
<protein>
    <submittedName>
        <fullName evidence="4">Methylmalonyl-CoA epimerase</fullName>
        <ecNumber evidence="4">5.1.99.1</ecNumber>
    </submittedName>
</protein>
<feature type="domain" description="VOC" evidence="3">
    <location>
        <begin position="4"/>
        <end position="132"/>
    </location>
</feature>
<evidence type="ECO:0000313" key="5">
    <source>
        <dbReference type="Proteomes" id="UP000501452"/>
    </source>
</evidence>
<dbReference type="AlphaFoldDB" id="A0A6G8QF82"/>
<dbReference type="GO" id="GO:0046872">
    <property type="term" value="F:metal ion binding"/>
    <property type="evidence" value="ECO:0007669"/>
    <property type="project" value="UniProtKB-KW"/>
</dbReference>